<feature type="region of interest" description="Disordered" evidence="4">
    <location>
        <begin position="94"/>
        <end position="119"/>
    </location>
</feature>
<dbReference type="PANTHER" id="PTHR45932">
    <property type="entry name" value="PATELLIN-1"/>
    <property type="match status" value="1"/>
</dbReference>
<dbReference type="InterPro" id="IPR036273">
    <property type="entry name" value="CRAL/TRIO_N_dom_sf"/>
</dbReference>
<keyword evidence="7" id="KW-1185">Reference proteome</keyword>
<evidence type="ECO:0000259" key="5">
    <source>
        <dbReference type="PROSITE" id="PS50191"/>
    </source>
</evidence>
<evidence type="ECO:0000256" key="4">
    <source>
        <dbReference type="SAM" id="MobiDB-lite"/>
    </source>
</evidence>
<reference evidence="6" key="1">
    <citation type="submission" date="2019-09" db="EMBL/GenBank/DDBJ databases">
        <title>Draft genome information of white flower Hibiscus syriacus.</title>
        <authorList>
            <person name="Kim Y.-M."/>
        </authorList>
    </citation>
    <scope>NUCLEOTIDE SEQUENCE [LARGE SCALE GENOMIC DNA]</scope>
    <source>
        <strain evidence="6">YM2019G1</strain>
    </source>
</reference>
<comment type="subcellular location">
    <subcellularLocation>
        <location evidence="1">Membrane</location>
    </subcellularLocation>
</comment>
<keyword evidence="3" id="KW-0472">Membrane</keyword>
<evidence type="ECO:0000256" key="2">
    <source>
        <dbReference type="ARBA" id="ARBA00022448"/>
    </source>
</evidence>
<dbReference type="PROSITE" id="PS50191">
    <property type="entry name" value="CRAL_TRIO"/>
    <property type="match status" value="1"/>
</dbReference>
<dbReference type="InterPro" id="IPR011074">
    <property type="entry name" value="CRAL/TRIO_N_dom"/>
</dbReference>
<dbReference type="InterPro" id="IPR056794">
    <property type="entry name" value="PATL1-6_C_GOLD"/>
</dbReference>
<gene>
    <name evidence="6" type="ORF">F3Y22_tig00111372pilonHSYRG00244</name>
</gene>
<dbReference type="EMBL" id="VEPZ02001321">
    <property type="protein sequence ID" value="KAE8680728.1"/>
    <property type="molecule type" value="Genomic_DNA"/>
</dbReference>
<proteinExistence type="predicted"/>
<evidence type="ECO:0000313" key="6">
    <source>
        <dbReference type="EMBL" id="KAE8680728.1"/>
    </source>
</evidence>
<name>A0A6A2YN16_HIBSY</name>
<dbReference type="InterPro" id="IPR036598">
    <property type="entry name" value="GOLD_dom_sf"/>
</dbReference>
<dbReference type="GO" id="GO:0016020">
    <property type="term" value="C:membrane"/>
    <property type="evidence" value="ECO:0007669"/>
    <property type="project" value="UniProtKB-SubCell"/>
</dbReference>
<evidence type="ECO:0000256" key="1">
    <source>
        <dbReference type="ARBA" id="ARBA00004370"/>
    </source>
</evidence>
<dbReference type="GO" id="GO:0008289">
    <property type="term" value="F:lipid binding"/>
    <property type="evidence" value="ECO:0007669"/>
    <property type="project" value="InterPro"/>
</dbReference>
<dbReference type="InterPro" id="IPR044834">
    <property type="entry name" value="PATL"/>
</dbReference>
<sequence>MIFHGSKHLINEHHRFSPCYIGLRSLNSEPAVKFPQPSISNAFFPRRLHPLSRVGFGSNSPIVACSSVSETETASPAAEMAVPAKRVYVPTPAIRDTRTPHSGLTDCKMEGSGSPKMSLSSSFHPLKTACPVFILKQHIRSLSSLPPVSIFTMAVELQKTAQADDQVPVVNVTDVPQAEKTPVATAVAAKEPPPVPESDEEPVKPKQAEGEEALETKKSDAVTNGDVGDEKVLQSGSYKEESTRVADLVDNEKKASKNLKCLFGKRSTKHEFFGSAIPPQQQEPKEEEAETETVAVETKEQYLKKEREIPKRRLLLLLALTLWKTMVPRLSKPLRTLLFLQSLLQFNQSNHRKQLKNHRKQGRCDERSDVILLKFLRTRDFKMKEAFTILQNTIRWRKQFGIDELVEQDLGDDLEKVYSCMVWTNKDIQCAIMCTSIRKLDSSRTIVQINDLKNSPELTKWEHRQATKQALQLLQDNYPEFVARQVFVNVPWWYLAVNKMISPFLTQRTRSKFVFAGPSRTAETLFKYIAAEQVPVKYGGLNKDGEFADTDAVIEETIKPAAKHTVEWLSLLSRIQSRKIFVWYMPVPQTWPHVYFCFEMDLQACFLTWEVRVVEWDVSYGAEFVPSGEDSYTIIIQKSKKVGCSDEQQVVCNNFKAGEPGKVVLTIDNPPSKKKKKLIFRLKTMPSSDYAPK</sequence>
<dbReference type="Gene3D" id="1.10.8.20">
    <property type="entry name" value="N-terminal domain of phosphatidylinositol transfer protein sec14p"/>
    <property type="match status" value="1"/>
</dbReference>
<organism evidence="6 7">
    <name type="scientific">Hibiscus syriacus</name>
    <name type="common">Rose of Sharon</name>
    <dbReference type="NCBI Taxonomy" id="106335"/>
    <lineage>
        <taxon>Eukaryota</taxon>
        <taxon>Viridiplantae</taxon>
        <taxon>Streptophyta</taxon>
        <taxon>Embryophyta</taxon>
        <taxon>Tracheophyta</taxon>
        <taxon>Spermatophyta</taxon>
        <taxon>Magnoliopsida</taxon>
        <taxon>eudicotyledons</taxon>
        <taxon>Gunneridae</taxon>
        <taxon>Pentapetalae</taxon>
        <taxon>rosids</taxon>
        <taxon>malvids</taxon>
        <taxon>Malvales</taxon>
        <taxon>Malvaceae</taxon>
        <taxon>Malvoideae</taxon>
        <taxon>Hibiscus</taxon>
    </lineage>
</organism>
<dbReference type="SMART" id="SM01100">
    <property type="entry name" value="CRAL_TRIO_N"/>
    <property type="match status" value="1"/>
</dbReference>
<dbReference type="AlphaFoldDB" id="A0A6A2YN16"/>
<dbReference type="Pfam" id="PF25099">
    <property type="entry name" value="GOLD_PATL1_C"/>
    <property type="match status" value="1"/>
</dbReference>
<dbReference type="Pfam" id="PF00650">
    <property type="entry name" value="CRAL_TRIO"/>
    <property type="match status" value="1"/>
</dbReference>
<evidence type="ECO:0000256" key="3">
    <source>
        <dbReference type="ARBA" id="ARBA00023136"/>
    </source>
</evidence>
<dbReference type="SUPFAM" id="SSF46938">
    <property type="entry name" value="CRAL/TRIO N-terminal domain"/>
    <property type="match status" value="1"/>
</dbReference>
<dbReference type="Gene3D" id="3.40.525.10">
    <property type="entry name" value="CRAL-TRIO lipid binding domain"/>
    <property type="match status" value="1"/>
</dbReference>
<feature type="compositionally biased region" description="Basic and acidic residues" evidence="4">
    <location>
        <begin position="201"/>
        <end position="220"/>
    </location>
</feature>
<comment type="caution">
    <text evidence="6">The sequence shown here is derived from an EMBL/GenBank/DDBJ whole genome shotgun (WGS) entry which is preliminary data.</text>
</comment>
<dbReference type="InterPro" id="IPR036865">
    <property type="entry name" value="CRAL-TRIO_dom_sf"/>
</dbReference>
<dbReference type="SUPFAM" id="SSF101576">
    <property type="entry name" value="Supernatant protein factor (SPF), C-terminal domain"/>
    <property type="match status" value="1"/>
</dbReference>
<dbReference type="Pfam" id="PF03765">
    <property type="entry name" value="CRAL_TRIO_N"/>
    <property type="match status" value="1"/>
</dbReference>
<evidence type="ECO:0000313" key="7">
    <source>
        <dbReference type="Proteomes" id="UP000436088"/>
    </source>
</evidence>
<dbReference type="PANTHER" id="PTHR45932:SF17">
    <property type="entry name" value="CELLULAR RETINALDEHYDE-BINDING_TRIPLE FUNCTION DOMAIN-CONTAINING PROTEIN"/>
    <property type="match status" value="1"/>
</dbReference>
<dbReference type="SUPFAM" id="SSF52087">
    <property type="entry name" value="CRAL/TRIO domain"/>
    <property type="match status" value="1"/>
</dbReference>
<accession>A0A6A2YN16</accession>
<feature type="region of interest" description="Disordered" evidence="4">
    <location>
        <begin position="181"/>
        <end position="243"/>
    </location>
</feature>
<protein>
    <submittedName>
        <fullName evidence="6">SNARE associated Golgi protein family isoform 1</fullName>
    </submittedName>
</protein>
<feature type="compositionally biased region" description="Low complexity" evidence="4">
    <location>
        <begin position="181"/>
        <end position="190"/>
    </location>
</feature>
<dbReference type="SMART" id="SM00516">
    <property type="entry name" value="SEC14"/>
    <property type="match status" value="1"/>
</dbReference>
<dbReference type="Proteomes" id="UP000436088">
    <property type="component" value="Unassembled WGS sequence"/>
</dbReference>
<dbReference type="CDD" id="cd00170">
    <property type="entry name" value="SEC14"/>
    <property type="match status" value="1"/>
</dbReference>
<feature type="compositionally biased region" description="Basic and acidic residues" evidence="4">
    <location>
        <begin position="228"/>
        <end position="243"/>
    </location>
</feature>
<dbReference type="InterPro" id="IPR001251">
    <property type="entry name" value="CRAL-TRIO_dom"/>
</dbReference>
<keyword evidence="2" id="KW-0813">Transport</keyword>
<feature type="domain" description="CRAL-TRIO" evidence="5">
    <location>
        <begin position="444"/>
        <end position="546"/>
    </location>
</feature>